<name>A0A0J1CSJ9_9BURK</name>
<dbReference type="Proteomes" id="UP000035963">
    <property type="component" value="Unassembled WGS sequence"/>
</dbReference>
<sequence length="132" mass="14515">MHYTEQALSEHLFSYGTLQLEPVQLATFGRKLAGQTDEMPGYALDMLEIEDPEVVATSGKTHHPVVTYSGNTNEKVSGTVFAITAEELQHADDYEVAAYRRDRVVLASGISAWVYVDARSATPAAVKDPRNE</sequence>
<evidence type="ECO:0000313" key="3">
    <source>
        <dbReference type="Proteomes" id="UP000035963"/>
    </source>
</evidence>
<protein>
    <submittedName>
        <fullName evidence="2">UDP-N-acetylmuramate--alanine ligase</fullName>
    </submittedName>
</protein>
<evidence type="ECO:0000259" key="1">
    <source>
        <dbReference type="Pfam" id="PF06094"/>
    </source>
</evidence>
<dbReference type="EMBL" id="AEJF01000143">
    <property type="protein sequence ID" value="KLU23599.1"/>
    <property type="molecule type" value="Genomic_DNA"/>
</dbReference>
<feature type="domain" description="Gamma-glutamylcyclotransferase AIG2-like" evidence="1">
    <location>
        <begin position="12"/>
        <end position="117"/>
    </location>
</feature>
<evidence type="ECO:0000313" key="2">
    <source>
        <dbReference type="EMBL" id="KLU23599.1"/>
    </source>
</evidence>
<organism evidence="2 3">
    <name type="scientific">Caballeronia mineralivorans PML1(12)</name>
    <dbReference type="NCBI Taxonomy" id="908627"/>
    <lineage>
        <taxon>Bacteria</taxon>
        <taxon>Pseudomonadati</taxon>
        <taxon>Pseudomonadota</taxon>
        <taxon>Betaproteobacteria</taxon>
        <taxon>Burkholderiales</taxon>
        <taxon>Burkholderiaceae</taxon>
        <taxon>Caballeronia</taxon>
    </lineage>
</organism>
<reference evidence="2 3" key="1">
    <citation type="journal article" date="2015" name="Genome Announc.">
        <title>Draft Genome Sequence of Burkholderia sp. Strain PML1(12), an Ectomycorrhizosphere-Inhabiting Bacterium with Effective Mineral-Weathering Ability.</title>
        <authorList>
            <person name="Uroz S."/>
            <person name="Oger P."/>
        </authorList>
    </citation>
    <scope>NUCLEOTIDE SEQUENCE [LARGE SCALE GENOMIC DNA]</scope>
    <source>
        <strain evidence="3">PML1(12)</strain>
    </source>
</reference>
<dbReference type="SUPFAM" id="SSF110857">
    <property type="entry name" value="Gamma-glutamyl cyclotransferase-like"/>
    <property type="match status" value="1"/>
</dbReference>
<dbReference type="CDD" id="cd06661">
    <property type="entry name" value="GGCT_like"/>
    <property type="match status" value="1"/>
</dbReference>
<dbReference type="GO" id="GO:0016874">
    <property type="term" value="F:ligase activity"/>
    <property type="evidence" value="ECO:0007669"/>
    <property type="project" value="UniProtKB-KW"/>
</dbReference>
<dbReference type="InterPro" id="IPR013024">
    <property type="entry name" value="GGCT-like"/>
</dbReference>
<keyword evidence="3" id="KW-1185">Reference proteome</keyword>
<dbReference type="AlphaFoldDB" id="A0A0J1CSJ9"/>
<gene>
    <name evidence="2" type="ORF">EOS_23335</name>
</gene>
<keyword evidence="2" id="KW-0436">Ligase</keyword>
<dbReference type="InterPro" id="IPR036568">
    <property type="entry name" value="GGCT-like_sf"/>
</dbReference>
<comment type="caution">
    <text evidence="2">The sequence shown here is derived from an EMBL/GenBank/DDBJ whole genome shotgun (WGS) entry which is preliminary data.</text>
</comment>
<proteinExistence type="predicted"/>
<dbReference type="Pfam" id="PF06094">
    <property type="entry name" value="GGACT"/>
    <property type="match status" value="1"/>
</dbReference>
<dbReference type="PATRIC" id="fig|908627.4.peg.5208"/>
<dbReference type="RefSeq" id="WP_047849085.1">
    <property type="nucleotide sequence ID" value="NZ_AEJF01000143.1"/>
</dbReference>
<dbReference type="Gene3D" id="3.10.490.10">
    <property type="entry name" value="Gamma-glutamyl cyclotransferase-like"/>
    <property type="match status" value="1"/>
</dbReference>
<dbReference type="OrthoDB" id="9798388at2"/>
<dbReference type="InterPro" id="IPR009288">
    <property type="entry name" value="AIG2-like_dom"/>
</dbReference>
<accession>A0A0J1CSJ9</accession>